<dbReference type="InterPro" id="IPR000835">
    <property type="entry name" value="HTH_MarR-typ"/>
</dbReference>
<dbReference type="PROSITE" id="PS01117">
    <property type="entry name" value="HTH_MARR_1"/>
    <property type="match status" value="1"/>
</dbReference>
<organism evidence="5 6">
    <name type="scientific">Ligilactobacillus acidipiscis</name>
    <dbReference type="NCBI Taxonomy" id="89059"/>
    <lineage>
        <taxon>Bacteria</taxon>
        <taxon>Bacillati</taxon>
        <taxon>Bacillota</taxon>
        <taxon>Bacilli</taxon>
        <taxon>Lactobacillales</taxon>
        <taxon>Lactobacillaceae</taxon>
        <taxon>Ligilactobacillus</taxon>
    </lineage>
</organism>
<evidence type="ECO:0000313" key="5">
    <source>
        <dbReference type="EMBL" id="HJE96944.1"/>
    </source>
</evidence>
<feature type="domain" description="HTH marR-type" evidence="4">
    <location>
        <begin position="1"/>
        <end position="148"/>
    </location>
</feature>
<evidence type="ECO:0000259" key="4">
    <source>
        <dbReference type="PROSITE" id="PS50995"/>
    </source>
</evidence>
<dbReference type="InterPro" id="IPR036390">
    <property type="entry name" value="WH_DNA-bd_sf"/>
</dbReference>
<dbReference type="PANTHER" id="PTHR33164:SF43">
    <property type="entry name" value="HTH-TYPE TRANSCRIPTIONAL REPRESSOR YETL"/>
    <property type="match status" value="1"/>
</dbReference>
<reference evidence="5" key="2">
    <citation type="submission" date="2021-09" db="EMBL/GenBank/DDBJ databases">
        <authorList>
            <person name="Gilroy R."/>
        </authorList>
    </citation>
    <scope>NUCLEOTIDE SEQUENCE</scope>
    <source>
        <strain evidence="5">CHK174-6876</strain>
    </source>
</reference>
<dbReference type="GO" id="GO:0003677">
    <property type="term" value="F:DNA binding"/>
    <property type="evidence" value="ECO:0007669"/>
    <property type="project" value="UniProtKB-KW"/>
</dbReference>
<dbReference type="SUPFAM" id="SSF46785">
    <property type="entry name" value="Winged helix' DNA-binding domain"/>
    <property type="match status" value="1"/>
</dbReference>
<keyword evidence="2" id="KW-0238">DNA-binding</keyword>
<keyword evidence="1" id="KW-0805">Transcription regulation</keyword>
<dbReference type="GO" id="GO:0006950">
    <property type="term" value="P:response to stress"/>
    <property type="evidence" value="ECO:0007669"/>
    <property type="project" value="TreeGrafter"/>
</dbReference>
<accession>A0A921F7Q0</accession>
<dbReference type="Pfam" id="PF12802">
    <property type="entry name" value="MarR_2"/>
    <property type="match status" value="1"/>
</dbReference>
<dbReference type="AlphaFoldDB" id="A0A921F7Q0"/>
<dbReference type="InterPro" id="IPR023187">
    <property type="entry name" value="Tscrpt_reg_MarR-type_CS"/>
</dbReference>
<reference evidence="5" key="1">
    <citation type="journal article" date="2021" name="PeerJ">
        <title>Extensive microbial diversity within the chicken gut microbiome revealed by metagenomics and culture.</title>
        <authorList>
            <person name="Gilroy R."/>
            <person name="Ravi A."/>
            <person name="Getino M."/>
            <person name="Pursley I."/>
            <person name="Horton D.L."/>
            <person name="Alikhan N.F."/>
            <person name="Baker D."/>
            <person name="Gharbi K."/>
            <person name="Hall N."/>
            <person name="Watson M."/>
            <person name="Adriaenssens E.M."/>
            <person name="Foster-Nyarko E."/>
            <person name="Jarju S."/>
            <person name="Secka A."/>
            <person name="Antonio M."/>
            <person name="Oren A."/>
            <person name="Chaudhuri R.R."/>
            <person name="La Ragione R."/>
            <person name="Hildebrand F."/>
            <person name="Pallen M.J."/>
        </authorList>
    </citation>
    <scope>NUCLEOTIDE SEQUENCE</scope>
    <source>
        <strain evidence="5">CHK174-6876</strain>
    </source>
</reference>
<dbReference type="PANTHER" id="PTHR33164">
    <property type="entry name" value="TRANSCRIPTIONAL REGULATOR, MARR FAMILY"/>
    <property type="match status" value="1"/>
</dbReference>
<comment type="caution">
    <text evidence="5">The sequence shown here is derived from an EMBL/GenBank/DDBJ whole genome shotgun (WGS) entry which is preliminary data.</text>
</comment>
<gene>
    <name evidence="5" type="ORF">K8V00_04920</name>
</gene>
<evidence type="ECO:0000313" key="6">
    <source>
        <dbReference type="Proteomes" id="UP000707535"/>
    </source>
</evidence>
<dbReference type="Gene3D" id="1.10.10.10">
    <property type="entry name" value="Winged helix-like DNA-binding domain superfamily/Winged helix DNA-binding domain"/>
    <property type="match status" value="1"/>
</dbReference>
<keyword evidence="3" id="KW-0804">Transcription</keyword>
<dbReference type="SMART" id="SM00347">
    <property type="entry name" value="HTH_MARR"/>
    <property type="match status" value="1"/>
</dbReference>
<protein>
    <submittedName>
        <fullName evidence="5">MarR family winged helix-turn-helix transcriptional regulator</fullName>
    </submittedName>
</protein>
<evidence type="ECO:0000256" key="2">
    <source>
        <dbReference type="ARBA" id="ARBA00023125"/>
    </source>
</evidence>
<dbReference type="InterPro" id="IPR036388">
    <property type="entry name" value="WH-like_DNA-bd_sf"/>
</dbReference>
<sequence>MNDRFLKRLGPQIKISNTLIEKELNKRIASLITDYKLTGSQISLMVYLYESKGRTVTQKEVADTFVLSHPTIRSIVRRMENNGLLEVGHLRSDRRQISLSLSEKGFNLLEQHIDDIYAVMDDVNHQIIRGLDEGEVQKFSEILTKVINNF</sequence>
<dbReference type="PROSITE" id="PS50995">
    <property type="entry name" value="HTH_MARR_2"/>
    <property type="match status" value="1"/>
</dbReference>
<evidence type="ECO:0000256" key="1">
    <source>
        <dbReference type="ARBA" id="ARBA00023015"/>
    </source>
</evidence>
<dbReference type="EMBL" id="DYXG01000041">
    <property type="protein sequence ID" value="HJE96944.1"/>
    <property type="molecule type" value="Genomic_DNA"/>
</dbReference>
<dbReference type="InterPro" id="IPR039422">
    <property type="entry name" value="MarR/SlyA-like"/>
</dbReference>
<name>A0A921F7Q0_9LACO</name>
<proteinExistence type="predicted"/>
<dbReference type="RefSeq" id="WP_277123046.1">
    <property type="nucleotide sequence ID" value="NZ_CP113926.1"/>
</dbReference>
<evidence type="ECO:0000256" key="3">
    <source>
        <dbReference type="ARBA" id="ARBA00023163"/>
    </source>
</evidence>
<dbReference type="Proteomes" id="UP000707535">
    <property type="component" value="Unassembled WGS sequence"/>
</dbReference>
<dbReference type="GO" id="GO:0003700">
    <property type="term" value="F:DNA-binding transcription factor activity"/>
    <property type="evidence" value="ECO:0007669"/>
    <property type="project" value="InterPro"/>
</dbReference>